<sequence length="302" mass="32683">MSDDIIVFDQTAVRRHRERAALYPAESRFLGQAVRERLADRLHDVKHRFARVLDLGVGDGGTAELLAAAGRSAEIVSFDPAWRFARRHAPAVVGETEALPFRAASFDLVVSALGLHWTNDLPGALLQLRHILKPDGLLLAALYGGRTLSELQEVLMQAELDVSGGAAPRVSPFADVPDCGALLQRAGFALPVVDSETLTVTYPHLFALMQDLRAMGETNAQAQRRRGGSPRALFLRAAELYRQRFGDAEGRIPATFQLITLTGWAPAASQPQPLKRGSAAQRLADALGTEERPSGDTVPGRA</sequence>
<organism evidence="5 6">
    <name type="scientific">Aliidongia dinghuensis</name>
    <dbReference type="NCBI Taxonomy" id="1867774"/>
    <lineage>
        <taxon>Bacteria</taxon>
        <taxon>Pseudomonadati</taxon>
        <taxon>Pseudomonadota</taxon>
        <taxon>Alphaproteobacteria</taxon>
        <taxon>Rhodospirillales</taxon>
        <taxon>Dongiaceae</taxon>
        <taxon>Aliidongia</taxon>
    </lineage>
</organism>
<keyword evidence="6" id="KW-1185">Reference proteome</keyword>
<evidence type="ECO:0000313" key="6">
    <source>
        <dbReference type="Proteomes" id="UP000646365"/>
    </source>
</evidence>
<dbReference type="Proteomes" id="UP000646365">
    <property type="component" value="Unassembled WGS sequence"/>
</dbReference>
<dbReference type="GO" id="GO:0008757">
    <property type="term" value="F:S-adenosylmethionine-dependent methyltransferase activity"/>
    <property type="evidence" value="ECO:0007669"/>
    <property type="project" value="InterPro"/>
</dbReference>
<dbReference type="SUPFAM" id="SSF53335">
    <property type="entry name" value="S-adenosyl-L-methionine-dependent methyltransferases"/>
    <property type="match status" value="1"/>
</dbReference>
<dbReference type="InterPro" id="IPR029063">
    <property type="entry name" value="SAM-dependent_MTases_sf"/>
</dbReference>
<comment type="caution">
    <text evidence="5">The sequence shown here is derived from an EMBL/GenBank/DDBJ whole genome shotgun (WGS) entry which is preliminary data.</text>
</comment>
<dbReference type="PANTHER" id="PTHR13090:SF1">
    <property type="entry name" value="ARGININE-HYDROXYLASE NDUFAF5, MITOCHONDRIAL"/>
    <property type="match status" value="1"/>
</dbReference>
<evidence type="ECO:0000256" key="2">
    <source>
        <dbReference type="ARBA" id="ARBA00022679"/>
    </source>
</evidence>
<name>A0A8J3E0E3_9PROT</name>
<dbReference type="RefSeq" id="WP_189041756.1">
    <property type="nucleotide sequence ID" value="NZ_BMJQ01000001.1"/>
</dbReference>
<dbReference type="GO" id="GO:0032259">
    <property type="term" value="P:methylation"/>
    <property type="evidence" value="ECO:0007669"/>
    <property type="project" value="UniProtKB-KW"/>
</dbReference>
<keyword evidence="1 5" id="KW-0489">Methyltransferase</keyword>
<reference evidence="5" key="2">
    <citation type="submission" date="2020-09" db="EMBL/GenBank/DDBJ databases">
        <authorList>
            <person name="Sun Q."/>
            <person name="Zhou Y."/>
        </authorList>
    </citation>
    <scope>NUCLEOTIDE SEQUENCE</scope>
    <source>
        <strain evidence="5">CGMCC 1.15725</strain>
    </source>
</reference>
<evidence type="ECO:0000259" key="4">
    <source>
        <dbReference type="Pfam" id="PF08241"/>
    </source>
</evidence>
<evidence type="ECO:0000313" key="5">
    <source>
        <dbReference type="EMBL" id="GGF01048.1"/>
    </source>
</evidence>
<dbReference type="InterPro" id="IPR013216">
    <property type="entry name" value="Methyltransf_11"/>
</dbReference>
<dbReference type="Gene3D" id="3.40.50.150">
    <property type="entry name" value="Vaccinia Virus protein VP39"/>
    <property type="match status" value="1"/>
</dbReference>
<protein>
    <submittedName>
        <fullName evidence="5">SAM-dependent methyltransferase</fullName>
    </submittedName>
</protein>
<dbReference type="EMBL" id="BMJQ01000001">
    <property type="protein sequence ID" value="GGF01048.1"/>
    <property type="molecule type" value="Genomic_DNA"/>
</dbReference>
<dbReference type="AlphaFoldDB" id="A0A8J3E0E3"/>
<evidence type="ECO:0000256" key="3">
    <source>
        <dbReference type="SAM" id="MobiDB-lite"/>
    </source>
</evidence>
<proteinExistence type="predicted"/>
<dbReference type="Pfam" id="PF08241">
    <property type="entry name" value="Methyltransf_11"/>
    <property type="match status" value="1"/>
</dbReference>
<accession>A0A8J3E0E3</accession>
<evidence type="ECO:0000256" key="1">
    <source>
        <dbReference type="ARBA" id="ARBA00022603"/>
    </source>
</evidence>
<feature type="domain" description="Methyltransferase type 11" evidence="4">
    <location>
        <begin position="53"/>
        <end position="139"/>
    </location>
</feature>
<keyword evidence="2" id="KW-0808">Transferase</keyword>
<dbReference type="InterPro" id="IPR050602">
    <property type="entry name" value="Malonyl-ACP_OMT"/>
</dbReference>
<reference evidence="5" key="1">
    <citation type="journal article" date="2014" name="Int. J. Syst. Evol. Microbiol.">
        <title>Complete genome sequence of Corynebacterium casei LMG S-19264T (=DSM 44701T), isolated from a smear-ripened cheese.</title>
        <authorList>
            <consortium name="US DOE Joint Genome Institute (JGI-PGF)"/>
            <person name="Walter F."/>
            <person name="Albersmeier A."/>
            <person name="Kalinowski J."/>
            <person name="Ruckert C."/>
        </authorList>
    </citation>
    <scope>NUCLEOTIDE SEQUENCE</scope>
    <source>
        <strain evidence="5">CGMCC 1.15725</strain>
    </source>
</reference>
<feature type="region of interest" description="Disordered" evidence="3">
    <location>
        <begin position="269"/>
        <end position="302"/>
    </location>
</feature>
<dbReference type="PANTHER" id="PTHR13090">
    <property type="entry name" value="ARGININE-HYDROXYLASE NDUFAF5, MITOCHONDRIAL"/>
    <property type="match status" value="1"/>
</dbReference>
<dbReference type="CDD" id="cd02440">
    <property type="entry name" value="AdoMet_MTases"/>
    <property type="match status" value="1"/>
</dbReference>
<gene>
    <name evidence="5" type="ORF">GCM10011611_03300</name>
</gene>